<evidence type="ECO:0008006" key="6">
    <source>
        <dbReference type="Google" id="ProtNLM"/>
    </source>
</evidence>
<accession>A0A0B6ZP77</accession>
<dbReference type="GO" id="GO:0051694">
    <property type="term" value="P:pointed-end actin filament capping"/>
    <property type="evidence" value="ECO:0007669"/>
    <property type="project" value="InterPro"/>
</dbReference>
<proteinExistence type="predicted"/>
<dbReference type="GO" id="GO:0005523">
    <property type="term" value="F:tropomyosin binding"/>
    <property type="evidence" value="ECO:0007669"/>
    <property type="project" value="InterPro"/>
</dbReference>
<sequence length="352" mass="39403">MSVLEQSADVPDISLDDIDDLLNALSAQEIEELNGDFDPDNTLLPASQRSRDQTDKTATGPFSRQKLLNFLEEKARQEKDWENTVPFAKETKGKKFVPKEPEKTTINDDDASTETEWDEILTAASEEELVDLAAVLGFHSMLTQTQYYASLEDRELHEGGFTGNAQAQKLKLIPDEAPNMTDVEQSIKKLKENDKELKTLNLNNIKNLSLERLVELCESLKKNTVCVRLDMAGVAATDKVGKALAEALGENATLRTLNVESNYITGETIVDIIKAANVHQALLELRVANQKPEVLGNKVEMQIAKLIKENHKLLRLGIQFEFPDARIKVHDKLKANLDALRKKRVGKEDEQS</sequence>
<keyword evidence="3" id="KW-0206">Cytoskeleton</keyword>
<dbReference type="Pfam" id="PF03250">
    <property type="entry name" value="Tropomodulin"/>
    <property type="match status" value="1"/>
</dbReference>
<dbReference type="SUPFAM" id="SSF52047">
    <property type="entry name" value="RNI-like"/>
    <property type="match status" value="1"/>
</dbReference>
<gene>
    <name evidence="5" type="primary">ORF73823</name>
</gene>
<keyword evidence="2" id="KW-0963">Cytoplasm</keyword>
<dbReference type="InterPro" id="IPR032675">
    <property type="entry name" value="LRR_dom_sf"/>
</dbReference>
<dbReference type="FunFam" id="3.80.10.10:FF:000099">
    <property type="entry name" value="Tropomodulin, isoform C"/>
    <property type="match status" value="1"/>
</dbReference>
<dbReference type="GO" id="GO:0007015">
    <property type="term" value="P:actin filament organization"/>
    <property type="evidence" value="ECO:0007669"/>
    <property type="project" value="TreeGrafter"/>
</dbReference>
<evidence type="ECO:0000256" key="3">
    <source>
        <dbReference type="ARBA" id="ARBA00023212"/>
    </source>
</evidence>
<dbReference type="GO" id="GO:0030016">
    <property type="term" value="C:myofibril"/>
    <property type="evidence" value="ECO:0007669"/>
    <property type="project" value="TreeGrafter"/>
</dbReference>
<evidence type="ECO:0000256" key="1">
    <source>
        <dbReference type="ARBA" id="ARBA00004245"/>
    </source>
</evidence>
<dbReference type="Gene3D" id="3.80.10.10">
    <property type="entry name" value="Ribonuclease Inhibitor"/>
    <property type="match status" value="1"/>
</dbReference>
<evidence type="ECO:0000313" key="5">
    <source>
        <dbReference type="EMBL" id="CEK70363.1"/>
    </source>
</evidence>
<dbReference type="EMBL" id="HACG01023498">
    <property type="protein sequence ID" value="CEK70363.1"/>
    <property type="molecule type" value="Transcribed_RNA"/>
</dbReference>
<dbReference type="AlphaFoldDB" id="A0A0B6ZP77"/>
<evidence type="ECO:0000256" key="4">
    <source>
        <dbReference type="SAM" id="MobiDB-lite"/>
    </source>
</evidence>
<dbReference type="PANTHER" id="PTHR10901">
    <property type="entry name" value="TROPOMODULIN"/>
    <property type="match status" value="1"/>
</dbReference>
<name>A0A0B6ZP77_9EUPU</name>
<evidence type="ECO:0000256" key="2">
    <source>
        <dbReference type="ARBA" id="ARBA00022490"/>
    </source>
</evidence>
<dbReference type="PANTHER" id="PTHR10901:SF6">
    <property type="entry name" value="TROPOMODULIN, ISOFORM N"/>
    <property type="match status" value="1"/>
</dbReference>
<dbReference type="GO" id="GO:0005856">
    <property type="term" value="C:cytoskeleton"/>
    <property type="evidence" value="ECO:0007669"/>
    <property type="project" value="UniProtKB-SubCell"/>
</dbReference>
<feature type="region of interest" description="Disordered" evidence="4">
    <location>
        <begin position="33"/>
        <end position="61"/>
    </location>
</feature>
<dbReference type="GO" id="GO:0030239">
    <property type="term" value="P:myofibril assembly"/>
    <property type="evidence" value="ECO:0007669"/>
    <property type="project" value="TreeGrafter"/>
</dbReference>
<dbReference type="InterPro" id="IPR004934">
    <property type="entry name" value="TMOD"/>
</dbReference>
<protein>
    <recommendedName>
        <fullName evidence="6">Tropomodulin</fullName>
    </recommendedName>
</protein>
<comment type="subcellular location">
    <subcellularLocation>
        <location evidence="1">Cytoplasm</location>
        <location evidence="1">Cytoskeleton</location>
    </subcellularLocation>
</comment>
<organism evidence="5">
    <name type="scientific">Arion vulgaris</name>
    <dbReference type="NCBI Taxonomy" id="1028688"/>
    <lineage>
        <taxon>Eukaryota</taxon>
        <taxon>Metazoa</taxon>
        <taxon>Spiralia</taxon>
        <taxon>Lophotrochozoa</taxon>
        <taxon>Mollusca</taxon>
        <taxon>Gastropoda</taxon>
        <taxon>Heterobranchia</taxon>
        <taxon>Euthyneura</taxon>
        <taxon>Panpulmonata</taxon>
        <taxon>Eupulmonata</taxon>
        <taxon>Stylommatophora</taxon>
        <taxon>Helicina</taxon>
        <taxon>Arionoidea</taxon>
        <taxon>Arionidae</taxon>
        <taxon>Arion</taxon>
    </lineage>
</organism>
<reference evidence="5" key="1">
    <citation type="submission" date="2014-12" db="EMBL/GenBank/DDBJ databases">
        <title>Insight into the proteome of Arion vulgaris.</title>
        <authorList>
            <person name="Aradska J."/>
            <person name="Bulat T."/>
            <person name="Smidak R."/>
            <person name="Sarate P."/>
            <person name="Gangsoo J."/>
            <person name="Sialana F."/>
            <person name="Bilban M."/>
            <person name="Lubec G."/>
        </authorList>
    </citation>
    <scope>NUCLEOTIDE SEQUENCE</scope>
    <source>
        <tissue evidence="5">Skin</tissue>
    </source>
</reference>